<evidence type="ECO:0000313" key="4">
    <source>
        <dbReference type="EMBL" id="RRR66034.1"/>
    </source>
</evidence>
<protein>
    <recommendedName>
        <fullName evidence="6">Radical SAM protein</fullName>
    </recommendedName>
</protein>
<dbReference type="SFLD" id="SFLDS00029">
    <property type="entry name" value="Radical_SAM"/>
    <property type="match status" value="1"/>
</dbReference>
<evidence type="ECO:0000313" key="5">
    <source>
        <dbReference type="Proteomes" id="UP000280307"/>
    </source>
</evidence>
<organism evidence="4 5">
    <name type="scientific">Candidatus Viridilinea halotolerans</name>
    <dbReference type="NCBI Taxonomy" id="2491704"/>
    <lineage>
        <taxon>Bacteria</taxon>
        <taxon>Bacillati</taxon>
        <taxon>Chloroflexota</taxon>
        <taxon>Chloroflexia</taxon>
        <taxon>Chloroflexales</taxon>
        <taxon>Chloroflexineae</taxon>
        <taxon>Oscillochloridaceae</taxon>
        <taxon>Candidatus Viridilinea</taxon>
    </lineage>
</organism>
<dbReference type="GO" id="GO:0003824">
    <property type="term" value="F:catalytic activity"/>
    <property type="evidence" value="ECO:0007669"/>
    <property type="project" value="InterPro"/>
</dbReference>
<dbReference type="Gene3D" id="3.80.30.30">
    <property type="match status" value="1"/>
</dbReference>
<evidence type="ECO:0000256" key="3">
    <source>
        <dbReference type="ARBA" id="ARBA00023014"/>
    </source>
</evidence>
<dbReference type="GO" id="GO:0046872">
    <property type="term" value="F:metal ion binding"/>
    <property type="evidence" value="ECO:0007669"/>
    <property type="project" value="UniProtKB-KW"/>
</dbReference>
<gene>
    <name evidence="4" type="ORF">EI684_21445</name>
</gene>
<dbReference type="GO" id="GO:0051536">
    <property type="term" value="F:iron-sulfur cluster binding"/>
    <property type="evidence" value="ECO:0007669"/>
    <property type="project" value="UniProtKB-KW"/>
</dbReference>
<dbReference type="AlphaFoldDB" id="A0A426TRE3"/>
<keyword evidence="2" id="KW-0408">Iron</keyword>
<reference evidence="4 5" key="1">
    <citation type="submission" date="2018-12" db="EMBL/GenBank/DDBJ databases">
        <title>Genome Sequence of Candidatus Viridilinea halotolerans isolated from saline sulfide-rich spring.</title>
        <authorList>
            <person name="Grouzdev D.S."/>
            <person name="Burganskaya E.I."/>
            <person name="Krutkina M.S."/>
            <person name="Sukhacheva M.V."/>
            <person name="Gorlenko V.M."/>
        </authorList>
    </citation>
    <scope>NUCLEOTIDE SEQUENCE [LARGE SCALE GENOMIC DNA]</scope>
    <source>
        <strain evidence="4">Chok-6</strain>
    </source>
</reference>
<dbReference type="PANTHER" id="PTHR43432:SF3">
    <property type="entry name" value="SLR0285 PROTEIN"/>
    <property type="match status" value="1"/>
</dbReference>
<keyword evidence="3" id="KW-0411">Iron-sulfur</keyword>
<dbReference type="PANTHER" id="PTHR43432">
    <property type="entry name" value="SLR0285 PROTEIN"/>
    <property type="match status" value="1"/>
</dbReference>
<evidence type="ECO:0008006" key="6">
    <source>
        <dbReference type="Google" id="ProtNLM"/>
    </source>
</evidence>
<dbReference type="Proteomes" id="UP000280307">
    <property type="component" value="Unassembled WGS sequence"/>
</dbReference>
<dbReference type="InterPro" id="IPR007197">
    <property type="entry name" value="rSAM"/>
</dbReference>
<accession>A0A426TRE3</accession>
<dbReference type="EMBL" id="RSAS01000889">
    <property type="protein sequence ID" value="RRR66034.1"/>
    <property type="molecule type" value="Genomic_DNA"/>
</dbReference>
<comment type="caution">
    <text evidence="4">The sequence shown here is derived from an EMBL/GenBank/DDBJ whole genome shotgun (WGS) entry which is preliminary data.</text>
</comment>
<proteinExistence type="predicted"/>
<keyword evidence="1" id="KW-0479">Metal-binding</keyword>
<name>A0A426TRE3_9CHLR</name>
<dbReference type="InterPro" id="IPR040086">
    <property type="entry name" value="MJ0683-like"/>
</dbReference>
<dbReference type="SFLD" id="SFLDG01084">
    <property type="entry name" value="Uncharacterised_Radical_SAM_Su"/>
    <property type="match status" value="1"/>
</dbReference>
<evidence type="ECO:0000256" key="2">
    <source>
        <dbReference type="ARBA" id="ARBA00023004"/>
    </source>
</evidence>
<sequence>MEIYEHHAQSILSAQRTGPLTRGPFPFTHSLNAFTGCQFGATTCGLFCSAPFVKNWTYRPSALHDVAWGDGVLLKVNAPDILADTLARSRPAFRQRMRILMSPTTDPYQPVEQERGLTRRLLDVFAQYDDLDLLVIHTRSPLVLRDLDLLQRIPYAWLSLTIESDDDQRFRDLAGGPLPSRRLAVAARAVQEGVKTQITISPYLTASPAFVERLLATGVQRFVVESMHSGDGARGARTAATAWPVYDPAWHDEEPARMLLAQLEECGVTVGWGTEGFCGIPYRSEHAAAHGTARTAATQRAQVRAAQAHTLPDAHPDDLTVTLGRRGEPPRVLRGFSYFWLKYISDFNPAIHCAGCLSGSYHDLGAPIILPARHILDAQRAPVFYLCGVSETQWADNLHIPFVFAPGEEVVTSTYHGVAIHIANARRLAIPWIEDGWQDFPRSYTTCRNWQFGVAHFGYNGSTRPAQGEFRTPQHQRTPEYLIRRTRRRITRD</sequence>
<evidence type="ECO:0000256" key="1">
    <source>
        <dbReference type="ARBA" id="ARBA00022723"/>
    </source>
</evidence>